<dbReference type="PANTHER" id="PTHR38588">
    <property type="entry name" value="BLL0334 PROTEIN"/>
    <property type="match status" value="1"/>
</dbReference>
<dbReference type="Pfam" id="PF06240">
    <property type="entry name" value="COXG"/>
    <property type="match status" value="1"/>
</dbReference>
<organism evidence="1 2">
    <name type="scientific">Sulfobacillus thermotolerans</name>
    <dbReference type="NCBI Taxonomy" id="338644"/>
    <lineage>
        <taxon>Bacteria</taxon>
        <taxon>Bacillati</taxon>
        <taxon>Bacillota</taxon>
        <taxon>Clostridia</taxon>
        <taxon>Eubacteriales</taxon>
        <taxon>Clostridiales Family XVII. Incertae Sedis</taxon>
        <taxon>Sulfobacillus</taxon>
    </lineage>
</organism>
<name>A0ABN5H9G1_9FIRM</name>
<proteinExistence type="predicted"/>
<gene>
    <name evidence="1" type="ORF">BXT84_13550</name>
</gene>
<dbReference type="SUPFAM" id="SSF55961">
    <property type="entry name" value="Bet v1-like"/>
    <property type="match status" value="1"/>
</dbReference>
<dbReference type="PANTHER" id="PTHR38588:SF1">
    <property type="entry name" value="BLL0334 PROTEIN"/>
    <property type="match status" value="1"/>
</dbReference>
<reference evidence="1 2" key="1">
    <citation type="journal article" date="2019" name="Sci. Rep.">
        <title>Sulfobacillus thermotolerans: new insights into resistance and metabolic capacities of acidophilic chemolithotrophs.</title>
        <authorList>
            <person name="Panyushkina A.E."/>
            <person name="Babenko V.V."/>
            <person name="Nikitina A.S."/>
            <person name="Selezneva O.V."/>
            <person name="Tsaplina I.A."/>
            <person name="Letarova M.A."/>
            <person name="Kostryukova E.S."/>
            <person name="Letarov A.V."/>
        </authorList>
    </citation>
    <scope>NUCLEOTIDE SEQUENCE [LARGE SCALE GENOMIC DNA]</scope>
    <source>
        <strain evidence="1 2">Kr1</strain>
    </source>
</reference>
<keyword evidence="2" id="KW-1185">Reference proteome</keyword>
<evidence type="ECO:0000313" key="2">
    <source>
        <dbReference type="Proteomes" id="UP000325292"/>
    </source>
</evidence>
<accession>A0ABN5H9G1</accession>
<sequence>MKIDGHKRLGVSPEMAYRLFMDPAVLVRTMPGLKALEPLEEGVYAAEMEIGVASIKGKYQGRMEIRDPIKAQSYRLVMTGQGPGGFVEVHMDVVFSSQDQAALVTYQGEAQVGGPIAQVGQRMLSGVATYIVSQFFSAMAKEAALQAKEA</sequence>
<protein>
    <submittedName>
        <fullName evidence="1">Carbon monoxide dehydrogenase</fullName>
    </submittedName>
</protein>
<evidence type="ECO:0000313" key="1">
    <source>
        <dbReference type="EMBL" id="AUW95598.1"/>
    </source>
</evidence>
<dbReference type="Gene3D" id="3.30.530.20">
    <property type="match status" value="1"/>
</dbReference>
<dbReference type="CDD" id="cd05018">
    <property type="entry name" value="CoxG"/>
    <property type="match status" value="1"/>
</dbReference>
<dbReference type="EMBL" id="CP019454">
    <property type="protein sequence ID" value="AUW95598.1"/>
    <property type="molecule type" value="Genomic_DNA"/>
</dbReference>
<dbReference type="Proteomes" id="UP000325292">
    <property type="component" value="Chromosome"/>
</dbReference>
<dbReference type="InterPro" id="IPR010419">
    <property type="entry name" value="CO_DH_gsu"/>
</dbReference>
<dbReference type="InterPro" id="IPR023393">
    <property type="entry name" value="START-like_dom_sf"/>
</dbReference>